<evidence type="ECO:0000313" key="2">
    <source>
        <dbReference type="Proteomes" id="UP000789860"/>
    </source>
</evidence>
<protein>
    <submittedName>
        <fullName evidence="1">679_t:CDS:1</fullName>
    </submittedName>
</protein>
<reference evidence="1" key="1">
    <citation type="submission" date="2021-06" db="EMBL/GenBank/DDBJ databases">
        <authorList>
            <person name="Kallberg Y."/>
            <person name="Tangrot J."/>
            <person name="Rosling A."/>
        </authorList>
    </citation>
    <scope>NUCLEOTIDE SEQUENCE</scope>
    <source>
        <strain evidence="1">AU212A</strain>
    </source>
</reference>
<organism evidence="1 2">
    <name type="scientific">Scutellospora calospora</name>
    <dbReference type="NCBI Taxonomy" id="85575"/>
    <lineage>
        <taxon>Eukaryota</taxon>
        <taxon>Fungi</taxon>
        <taxon>Fungi incertae sedis</taxon>
        <taxon>Mucoromycota</taxon>
        <taxon>Glomeromycotina</taxon>
        <taxon>Glomeromycetes</taxon>
        <taxon>Diversisporales</taxon>
        <taxon>Gigasporaceae</taxon>
        <taxon>Scutellospora</taxon>
    </lineage>
</organism>
<dbReference type="EMBL" id="CAJVPM010016280">
    <property type="protein sequence ID" value="CAG8613184.1"/>
    <property type="molecule type" value="Genomic_DNA"/>
</dbReference>
<accession>A0ACA9MV03</accession>
<evidence type="ECO:0000313" key="1">
    <source>
        <dbReference type="EMBL" id="CAG8613184.1"/>
    </source>
</evidence>
<feature type="non-terminal residue" evidence="1">
    <location>
        <position position="1"/>
    </location>
</feature>
<name>A0ACA9MV03_9GLOM</name>
<comment type="caution">
    <text evidence="1">The sequence shown here is derived from an EMBL/GenBank/DDBJ whole genome shotgun (WGS) entry which is preliminary data.</text>
</comment>
<gene>
    <name evidence="1" type="ORF">SCALOS_LOCUS7369</name>
</gene>
<dbReference type="Proteomes" id="UP000789860">
    <property type="component" value="Unassembled WGS sequence"/>
</dbReference>
<keyword evidence="2" id="KW-1185">Reference proteome</keyword>
<sequence>KWAKTPCFYIIKASKKSIIMTGATSEFEDEIKKLNDYIKIPGYRRALPVRRFKEDLLIRPCILKRIICARNVFRRLFTKDFPKENPRSFKDGRYTELAFGWDIEDFKNDMVQSSDKIINEWKILKEGRKTLRLEEKNNCKPSKIEQKIVEQEVQGY</sequence>
<proteinExistence type="predicted"/>